<dbReference type="InterPro" id="IPR013785">
    <property type="entry name" value="Aldolase_TIM"/>
</dbReference>
<dbReference type="GO" id="GO:0016491">
    <property type="term" value="F:oxidoreductase activity"/>
    <property type="evidence" value="ECO:0007669"/>
    <property type="project" value="InterPro"/>
</dbReference>
<dbReference type="EMBL" id="CAESAJ010000008">
    <property type="protein sequence ID" value="CAB4330854.1"/>
    <property type="molecule type" value="Genomic_DNA"/>
</dbReference>
<dbReference type="SUPFAM" id="SSF51395">
    <property type="entry name" value="FMN-linked oxidoreductases"/>
    <property type="match status" value="1"/>
</dbReference>
<dbReference type="PANTHER" id="PTHR22893">
    <property type="entry name" value="NADH OXIDOREDUCTASE-RELATED"/>
    <property type="match status" value="1"/>
</dbReference>
<dbReference type="PANTHER" id="PTHR22893:SF91">
    <property type="entry name" value="NADPH DEHYDROGENASE 2-RELATED"/>
    <property type="match status" value="1"/>
</dbReference>
<dbReference type="InterPro" id="IPR001155">
    <property type="entry name" value="OxRdtase_FMN_N"/>
</dbReference>
<dbReference type="Pfam" id="PF00724">
    <property type="entry name" value="Oxidored_FMN"/>
    <property type="match status" value="1"/>
</dbReference>
<dbReference type="GO" id="GO:0010181">
    <property type="term" value="F:FMN binding"/>
    <property type="evidence" value="ECO:0007669"/>
    <property type="project" value="InterPro"/>
</dbReference>
<sequence>MAPMTRNRANQDGSPTQSMVTYYQQRASVGLIVTEGTMPSENSKAYLDIPGCFNTEQMQEWSKVTQAVHHEGGHIFLQIMHGGRVAHSSFLPAGMHPIGPSAIQASGSVFTNSGEVPFEIPIEMSQSDIADTKRQFVDCAVLAIQAGFDGIELHAANGYLLNQFLASNANHREDKYGGTPEKRTQFVVEVVDEICAAIGADRVAIRISPNGTFNDISETTLEATYAELLARLSPLGLAYLHLVELPGFDSVPWARARWNGTLMVNTDETQVDKLGAARKVMESAQADVVSFGRLILANPDFVSRLSLANCPMNEPDEDLFYGGGDKGYIDYPTIS</sequence>
<dbReference type="CDD" id="cd02933">
    <property type="entry name" value="OYE_like_FMN"/>
    <property type="match status" value="1"/>
</dbReference>
<dbReference type="InterPro" id="IPR045247">
    <property type="entry name" value="Oye-like"/>
</dbReference>
<gene>
    <name evidence="2" type="ORF">UFOPK3770_00159</name>
</gene>
<protein>
    <submittedName>
        <fullName evidence="2">Unannotated protein</fullName>
    </submittedName>
</protein>
<reference evidence="2" key="1">
    <citation type="submission" date="2020-05" db="EMBL/GenBank/DDBJ databases">
        <authorList>
            <person name="Chiriac C."/>
            <person name="Salcher M."/>
            <person name="Ghai R."/>
            <person name="Kavagutti S V."/>
        </authorList>
    </citation>
    <scope>NUCLEOTIDE SEQUENCE</scope>
</reference>
<dbReference type="Gene3D" id="3.20.20.70">
    <property type="entry name" value="Aldolase class I"/>
    <property type="match status" value="1"/>
</dbReference>
<proteinExistence type="predicted"/>
<feature type="domain" description="NADH:flavin oxidoreductase/NADH oxidase N-terminal" evidence="1">
    <location>
        <begin position="1"/>
        <end position="305"/>
    </location>
</feature>
<evidence type="ECO:0000259" key="1">
    <source>
        <dbReference type="Pfam" id="PF00724"/>
    </source>
</evidence>
<dbReference type="AlphaFoldDB" id="A0A6J5YLG5"/>
<organism evidence="2">
    <name type="scientific">freshwater metagenome</name>
    <dbReference type="NCBI Taxonomy" id="449393"/>
    <lineage>
        <taxon>unclassified sequences</taxon>
        <taxon>metagenomes</taxon>
        <taxon>ecological metagenomes</taxon>
    </lineage>
</organism>
<name>A0A6J5YLG5_9ZZZZ</name>
<evidence type="ECO:0000313" key="2">
    <source>
        <dbReference type="EMBL" id="CAB4330854.1"/>
    </source>
</evidence>
<accession>A0A6J5YLG5</accession>